<keyword evidence="7" id="KW-1185">Reference proteome</keyword>
<name>A0A137P686_CONC2</name>
<dbReference type="PANTHER" id="PTHR12570:SF86">
    <property type="entry name" value="ADR321CP"/>
    <property type="match status" value="1"/>
</dbReference>
<feature type="transmembrane region" description="Helical" evidence="5">
    <location>
        <begin position="141"/>
        <end position="161"/>
    </location>
</feature>
<feature type="transmembrane region" description="Helical" evidence="5">
    <location>
        <begin position="294"/>
        <end position="313"/>
    </location>
</feature>
<dbReference type="GO" id="GO:0015095">
    <property type="term" value="F:magnesium ion transmembrane transporter activity"/>
    <property type="evidence" value="ECO:0007669"/>
    <property type="project" value="InterPro"/>
</dbReference>
<evidence type="ECO:0000256" key="4">
    <source>
        <dbReference type="ARBA" id="ARBA00023136"/>
    </source>
</evidence>
<dbReference type="InterPro" id="IPR008521">
    <property type="entry name" value="Mg_trans_NIPA"/>
</dbReference>
<dbReference type="OMA" id="NRGVQLC"/>
<protein>
    <recommendedName>
        <fullName evidence="8">DUF803-domain-containing protein</fullName>
    </recommendedName>
</protein>
<evidence type="ECO:0000313" key="6">
    <source>
        <dbReference type="EMBL" id="KXN70515.1"/>
    </source>
</evidence>
<feature type="transmembrane region" description="Helical" evidence="5">
    <location>
        <begin position="100"/>
        <end position="121"/>
    </location>
</feature>
<evidence type="ECO:0000256" key="3">
    <source>
        <dbReference type="ARBA" id="ARBA00022989"/>
    </source>
</evidence>
<feature type="transmembrane region" description="Helical" evidence="5">
    <location>
        <begin position="262"/>
        <end position="282"/>
    </location>
</feature>
<organism evidence="6 7">
    <name type="scientific">Conidiobolus coronatus (strain ATCC 28846 / CBS 209.66 / NRRL 28638)</name>
    <name type="common">Delacroixia coronata</name>
    <dbReference type="NCBI Taxonomy" id="796925"/>
    <lineage>
        <taxon>Eukaryota</taxon>
        <taxon>Fungi</taxon>
        <taxon>Fungi incertae sedis</taxon>
        <taxon>Zoopagomycota</taxon>
        <taxon>Entomophthoromycotina</taxon>
        <taxon>Entomophthoromycetes</taxon>
        <taxon>Entomophthorales</taxon>
        <taxon>Ancylistaceae</taxon>
        <taxon>Conidiobolus</taxon>
    </lineage>
</organism>
<dbReference type="GO" id="GO:0016020">
    <property type="term" value="C:membrane"/>
    <property type="evidence" value="ECO:0007669"/>
    <property type="project" value="UniProtKB-SubCell"/>
</dbReference>
<feature type="transmembrane region" description="Helical" evidence="5">
    <location>
        <begin position="74"/>
        <end position="94"/>
    </location>
</feature>
<keyword evidence="4 5" id="KW-0472">Membrane</keyword>
<evidence type="ECO:0000256" key="5">
    <source>
        <dbReference type="SAM" id="Phobius"/>
    </source>
</evidence>
<feature type="transmembrane region" description="Helical" evidence="5">
    <location>
        <begin position="191"/>
        <end position="211"/>
    </location>
</feature>
<dbReference type="Pfam" id="PF05653">
    <property type="entry name" value="Mg_trans_NIPA"/>
    <property type="match status" value="2"/>
</dbReference>
<reference evidence="6 7" key="1">
    <citation type="journal article" date="2015" name="Genome Biol. Evol.">
        <title>Phylogenomic analyses indicate that early fungi evolved digesting cell walls of algal ancestors of land plants.</title>
        <authorList>
            <person name="Chang Y."/>
            <person name="Wang S."/>
            <person name="Sekimoto S."/>
            <person name="Aerts A.L."/>
            <person name="Choi C."/>
            <person name="Clum A."/>
            <person name="LaButti K.M."/>
            <person name="Lindquist E.A."/>
            <person name="Yee Ngan C."/>
            <person name="Ohm R.A."/>
            <person name="Salamov A.A."/>
            <person name="Grigoriev I.V."/>
            <person name="Spatafora J.W."/>
            <person name="Berbee M.L."/>
        </authorList>
    </citation>
    <scope>NUCLEOTIDE SEQUENCE [LARGE SCALE GENOMIC DNA]</scope>
    <source>
        <strain evidence="6 7">NRRL 28638</strain>
    </source>
</reference>
<evidence type="ECO:0008006" key="8">
    <source>
        <dbReference type="Google" id="ProtNLM"/>
    </source>
</evidence>
<dbReference type="AlphaFoldDB" id="A0A137P686"/>
<feature type="transmembrane region" description="Helical" evidence="5">
    <location>
        <begin position="232"/>
        <end position="250"/>
    </location>
</feature>
<keyword evidence="3 5" id="KW-1133">Transmembrane helix</keyword>
<evidence type="ECO:0000256" key="2">
    <source>
        <dbReference type="ARBA" id="ARBA00022692"/>
    </source>
</evidence>
<dbReference type="OrthoDB" id="2504919at2759"/>
<sequence>MWIGAGITLLTTIISSLGLSIQQRSYRRPFAKVNYNNIFSVLFEKYMWTVGFCIYIVGSLSGSICSIGALPVTLLAPIGSFSLITNAVFAKLLLDDVWTIWSMLATLVILVGAFFIGFFGIIPETFKTVEELVELFARKEFIIYFTIQEILIILILTWNTFNEFKLKKFNTTKQTEHLPFPKLSKSKNDTIVGLIYGTMSIILSTQGVLFCKSGIQLIGLSIGGNNQFNKPFTWVIVIMLISVTLIQLFYFNMGIKYCDLVVLMPANYCVYTCFCLLNGLVYFNQWNMLTWWKLLLVALGSVILSVGVLLLSIRPKTKEQLTSKDSNGNPDQSQLLLSQNNLPIENLYSSNSEINDHYDRLIENSGAGEGDDYYGDMLDDLTLRLIEIHSTNNEGNGYEAQWNQISSTLNQEETAFDNESNNSGNSMDVL</sequence>
<keyword evidence="2 5" id="KW-0812">Transmembrane</keyword>
<accession>A0A137P686</accession>
<comment type="subcellular location">
    <subcellularLocation>
        <location evidence="1">Membrane</location>
        <topology evidence="1">Multi-pass membrane protein</topology>
    </subcellularLocation>
</comment>
<gene>
    <name evidence="6" type="ORF">CONCODRAFT_70618</name>
</gene>
<evidence type="ECO:0000313" key="7">
    <source>
        <dbReference type="Proteomes" id="UP000070444"/>
    </source>
</evidence>
<evidence type="ECO:0000256" key="1">
    <source>
        <dbReference type="ARBA" id="ARBA00004141"/>
    </source>
</evidence>
<dbReference type="PANTHER" id="PTHR12570">
    <property type="match status" value="1"/>
</dbReference>
<dbReference type="Proteomes" id="UP000070444">
    <property type="component" value="Unassembled WGS sequence"/>
</dbReference>
<dbReference type="EMBL" id="KQ964500">
    <property type="protein sequence ID" value="KXN70515.1"/>
    <property type="molecule type" value="Genomic_DNA"/>
</dbReference>
<proteinExistence type="predicted"/>
<feature type="transmembrane region" description="Helical" evidence="5">
    <location>
        <begin position="46"/>
        <end position="67"/>
    </location>
</feature>